<feature type="compositionally biased region" description="Basic and acidic residues" evidence="1">
    <location>
        <begin position="130"/>
        <end position="139"/>
    </location>
</feature>
<keyword evidence="4" id="KW-1185">Reference proteome</keyword>
<evidence type="ECO:0000256" key="1">
    <source>
        <dbReference type="SAM" id="MobiDB-lite"/>
    </source>
</evidence>
<dbReference type="GeneID" id="55011220"/>
<dbReference type="RefSeq" id="YP_009819801.1">
    <property type="nucleotide sequence ID" value="NC_048153.1"/>
</dbReference>
<evidence type="ECO:0000259" key="2">
    <source>
        <dbReference type="PROSITE" id="PS50943"/>
    </source>
</evidence>
<reference evidence="3 4" key="1">
    <citation type="submission" date="2018-12" db="EMBL/GenBank/DDBJ databases">
        <authorList>
            <person name="Menchaca C."/>
            <person name="Devoll A."/>
            <person name="Sivoravong A."/>
            <person name="Parker A."/>
            <person name="Bhuiyan S."/>
            <person name="Nayek S."/>
            <person name="Kim T."/>
            <person name="Hughes L.E."/>
            <person name="Garlena R.A."/>
            <person name="Russell D.A."/>
            <person name="Pope W.H."/>
            <person name="Jacobs-Sera D."/>
            <person name="Hatfull G.F."/>
        </authorList>
    </citation>
    <scope>NUCLEOTIDE SEQUENCE [LARGE SCALE GENOMIC DNA]</scope>
</reference>
<dbReference type="Proteomes" id="UP000289599">
    <property type="component" value="Segment"/>
</dbReference>
<evidence type="ECO:0000313" key="3">
    <source>
        <dbReference type="EMBL" id="QAX92790.1"/>
    </source>
</evidence>
<gene>
    <name evidence="3" type="primary">29</name>
    <name evidence="3" type="ORF">SEA_AUSTINTATIOUS_29</name>
</gene>
<protein>
    <recommendedName>
        <fullName evidence="2">HTH cro/C1-type domain-containing protein</fullName>
    </recommendedName>
</protein>
<feature type="domain" description="HTH cro/C1-type" evidence="2">
    <location>
        <begin position="39"/>
        <end position="79"/>
    </location>
</feature>
<name>A0A411AXJ5_9CAUD</name>
<proteinExistence type="predicted"/>
<dbReference type="SMART" id="SM00530">
    <property type="entry name" value="HTH_XRE"/>
    <property type="match status" value="1"/>
</dbReference>
<dbReference type="CDD" id="cd00093">
    <property type="entry name" value="HTH_XRE"/>
    <property type="match status" value="1"/>
</dbReference>
<dbReference type="InterPro" id="IPR001387">
    <property type="entry name" value="Cro/C1-type_HTH"/>
</dbReference>
<feature type="region of interest" description="Disordered" evidence="1">
    <location>
        <begin position="97"/>
        <end position="158"/>
    </location>
</feature>
<dbReference type="GO" id="GO:0003677">
    <property type="term" value="F:DNA binding"/>
    <property type="evidence" value="ECO:0007669"/>
    <property type="project" value="InterPro"/>
</dbReference>
<evidence type="ECO:0000313" key="4">
    <source>
        <dbReference type="Proteomes" id="UP000289599"/>
    </source>
</evidence>
<dbReference type="Gene3D" id="1.10.260.40">
    <property type="entry name" value="lambda repressor-like DNA-binding domains"/>
    <property type="match status" value="1"/>
</dbReference>
<dbReference type="EMBL" id="MK305888">
    <property type="protein sequence ID" value="QAX92790.1"/>
    <property type="molecule type" value="Genomic_DNA"/>
</dbReference>
<accession>A0A411AXJ5</accession>
<dbReference type="PROSITE" id="PS50943">
    <property type="entry name" value="HTH_CROC1"/>
    <property type="match status" value="1"/>
</dbReference>
<dbReference type="KEGG" id="vg:55011220"/>
<dbReference type="Pfam" id="PF01381">
    <property type="entry name" value="HTH_3"/>
    <property type="match status" value="1"/>
</dbReference>
<dbReference type="SUPFAM" id="SSF47413">
    <property type="entry name" value="lambda repressor-like DNA-binding domains"/>
    <property type="match status" value="1"/>
</dbReference>
<organism evidence="3 4">
    <name type="scientific">Streptomyces phage Austintatious</name>
    <dbReference type="NCBI Taxonomy" id="2500795"/>
    <lineage>
        <taxon>Viruses</taxon>
        <taxon>Duplodnaviria</taxon>
        <taxon>Heunggongvirae</taxon>
        <taxon>Uroviricota</taxon>
        <taxon>Caudoviricetes</taxon>
        <taxon>Austintatiousvirus</taxon>
        <taxon>Austintatiousvirus austintatious</taxon>
    </lineage>
</organism>
<dbReference type="InterPro" id="IPR010982">
    <property type="entry name" value="Lambda_DNA-bd_dom_sf"/>
</dbReference>
<sequence>MAENKTDATRSAFAAWLSQELVRRGYDVTGLRSGGRSRFAADSGISASTVGRLLRGEAVTDTRVLGTLATALNKPLAEILVRTGVITNEQLYDVQHPTTDTARKISPEEAANDLGITDPHKRATVPVKHSGLDLRKRDGPASQPGRRGRSAPAQSVRPAAYAVNDDHAVGSRASVPAPWSFVSRTRTRGVLSATSTQLSLEPLYVLVRQTGSVIVRPQCSADDLS</sequence>